<comment type="caution">
    <text evidence="6">The sequence shown here is derived from an EMBL/GenBank/DDBJ whole genome shotgun (WGS) entry which is preliminary data.</text>
</comment>
<protein>
    <recommendedName>
        <fullName evidence="5">AAA+ ATPase domain-containing protein</fullName>
    </recommendedName>
</protein>
<dbReference type="SUPFAM" id="SSF52540">
    <property type="entry name" value="P-loop containing nucleoside triphosphate hydrolases"/>
    <property type="match status" value="1"/>
</dbReference>
<dbReference type="InterPro" id="IPR025662">
    <property type="entry name" value="Sigma_54_int_dom_ATP-bd_1"/>
</dbReference>
<dbReference type="PIRSF" id="PIRSF003073">
    <property type="entry name" value="DNAC_TnpB_IstB"/>
    <property type="match status" value="1"/>
</dbReference>
<dbReference type="InterPro" id="IPR002611">
    <property type="entry name" value="IstB_ATP-bd"/>
</dbReference>
<dbReference type="NCBIfam" id="NF038214">
    <property type="entry name" value="IS21_help_AAA"/>
    <property type="match status" value="1"/>
</dbReference>
<feature type="domain" description="AAA+ ATPase" evidence="5">
    <location>
        <begin position="99"/>
        <end position="234"/>
    </location>
</feature>
<dbReference type="CDD" id="cd00009">
    <property type="entry name" value="AAA"/>
    <property type="match status" value="1"/>
</dbReference>
<reference evidence="6 7" key="1">
    <citation type="submission" date="2014-07" db="EMBL/GenBank/DDBJ databases">
        <title>Draft Genome Sequence of Gephyronic Acid Producer, Cystobacter violaceus Strain Cb vi76.</title>
        <authorList>
            <person name="Stevens D.C."/>
            <person name="Young J."/>
            <person name="Carmichael R."/>
            <person name="Tan J."/>
            <person name="Taylor R.E."/>
        </authorList>
    </citation>
    <scope>NUCLEOTIDE SEQUENCE [LARGE SCALE GENOMIC DNA]</scope>
    <source>
        <strain evidence="6 7">Cb vi76</strain>
    </source>
</reference>
<dbReference type="GO" id="GO:0005524">
    <property type="term" value="F:ATP binding"/>
    <property type="evidence" value="ECO:0007669"/>
    <property type="project" value="UniProtKB-KW"/>
</dbReference>
<evidence type="ECO:0000259" key="5">
    <source>
        <dbReference type="SMART" id="SM00382"/>
    </source>
</evidence>
<dbReference type="EMBL" id="JPMI01000090">
    <property type="protein sequence ID" value="KFA92561.1"/>
    <property type="molecule type" value="Genomic_DNA"/>
</dbReference>
<dbReference type="InterPro" id="IPR047661">
    <property type="entry name" value="IstB"/>
</dbReference>
<dbReference type="InterPro" id="IPR028350">
    <property type="entry name" value="DNAC/IstB-like"/>
</dbReference>
<proteinExistence type="inferred from homology"/>
<dbReference type="GO" id="GO:0006260">
    <property type="term" value="P:DNA replication"/>
    <property type="evidence" value="ECO:0007669"/>
    <property type="project" value="TreeGrafter"/>
</dbReference>
<dbReference type="PANTHER" id="PTHR30050:SF4">
    <property type="entry name" value="ATP-BINDING PROTEIN RV3427C IN INSERTION SEQUENCE-RELATED"/>
    <property type="match status" value="1"/>
</dbReference>
<sequence>MAPPVDVIDRLRTLGFRAAPEALRSLLESSTRGRASPTELCERLVELEHRARDATNLDRRTRVATLGTFSTLDRFDWNHPRSIDKPLYEQLLTLDFLAHGHNVLLRGQSGVGKTTLAQNLGLTALQQGYTVRFTTLASALADLLKQESLPALDRRLRRYLQPDLLILDELGYLPCDSRSGDLLYNIISQRHEKRATVITTNLSFKQWGTVFPGAACVAALVDRFVQHCHVLDIDADSWRQKHAGQAPQPTAPAPKRKSAKSA</sequence>
<dbReference type="InterPro" id="IPR027417">
    <property type="entry name" value="P-loop_NTPase"/>
</dbReference>
<comment type="similarity">
    <text evidence="1">Belongs to the IS21/IS1162 putative ATP-binding protein family.</text>
</comment>
<evidence type="ECO:0000256" key="1">
    <source>
        <dbReference type="ARBA" id="ARBA00008059"/>
    </source>
</evidence>
<evidence type="ECO:0000313" key="6">
    <source>
        <dbReference type="EMBL" id="KFA92561.1"/>
    </source>
</evidence>
<accession>A0A084SVS6</accession>
<dbReference type="InterPro" id="IPR003593">
    <property type="entry name" value="AAA+_ATPase"/>
</dbReference>
<dbReference type="PROSITE" id="PS00675">
    <property type="entry name" value="SIGMA54_INTERACT_1"/>
    <property type="match status" value="1"/>
</dbReference>
<evidence type="ECO:0000313" key="7">
    <source>
        <dbReference type="Proteomes" id="UP000028547"/>
    </source>
</evidence>
<dbReference type="Gene3D" id="3.40.50.300">
    <property type="entry name" value="P-loop containing nucleotide triphosphate hydrolases"/>
    <property type="match status" value="1"/>
</dbReference>
<keyword evidence="3" id="KW-0067">ATP-binding</keyword>
<gene>
    <name evidence="6" type="ORF">Q664_14820</name>
</gene>
<name>A0A084SVS6_9BACT</name>
<evidence type="ECO:0000256" key="4">
    <source>
        <dbReference type="SAM" id="MobiDB-lite"/>
    </source>
</evidence>
<feature type="region of interest" description="Disordered" evidence="4">
    <location>
        <begin position="241"/>
        <end position="262"/>
    </location>
</feature>
<dbReference type="PANTHER" id="PTHR30050">
    <property type="entry name" value="CHROMOSOMAL REPLICATION INITIATOR PROTEIN DNAA"/>
    <property type="match status" value="1"/>
</dbReference>
<dbReference type="SMART" id="SM00382">
    <property type="entry name" value="AAA"/>
    <property type="match status" value="1"/>
</dbReference>
<dbReference type="AlphaFoldDB" id="A0A084SVS6"/>
<keyword evidence="2" id="KW-0547">Nucleotide-binding</keyword>
<organism evidence="6 7">
    <name type="scientific">Archangium violaceum Cb vi76</name>
    <dbReference type="NCBI Taxonomy" id="1406225"/>
    <lineage>
        <taxon>Bacteria</taxon>
        <taxon>Pseudomonadati</taxon>
        <taxon>Myxococcota</taxon>
        <taxon>Myxococcia</taxon>
        <taxon>Myxococcales</taxon>
        <taxon>Cystobacterineae</taxon>
        <taxon>Archangiaceae</taxon>
        <taxon>Archangium</taxon>
    </lineage>
</organism>
<dbReference type="Proteomes" id="UP000028547">
    <property type="component" value="Unassembled WGS sequence"/>
</dbReference>
<dbReference type="Pfam" id="PF01695">
    <property type="entry name" value="IstB_IS21"/>
    <property type="match status" value="1"/>
</dbReference>
<evidence type="ECO:0000256" key="2">
    <source>
        <dbReference type="ARBA" id="ARBA00022741"/>
    </source>
</evidence>
<evidence type="ECO:0000256" key="3">
    <source>
        <dbReference type="ARBA" id="ARBA00022840"/>
    </source>
</evidence>